<reference evidence="3" key="1">
    <citation type="journal article" date="2019" name="Int. J. Syst. Evol. Microbiol.">
        <title>The Global Catalogue of Microorganisms (GCM) 10K type strain sequencing project: providing services to taxonomists for standard genome sequencing and annotation.</title>
        <authorList>
            <consortium name="The Broad Institute Genomics Platform"/>
            <consortium name="The Broad Institute Genome Sequencing Center for Infectious Disease"/>
            <person name="Wu L."/>
            <person name="Ma J."/>
        </authorList>
    </citation>
    <scope>NUCLEOTIDE SEQUENCE [LARGE SCALE GENOMIC DNA]</scope>
    <source>
        <strain evidence="3">CGMCC 4.7680</strain>
    </source>
</reference>
<protein>
    <submittedName>
        <fullName evidence="2">Uncharacterized protein</fullName>
    </submittedName>
</protein>
<evidence type="ECO:0000313" key="2">
    <source>
        <dbReference type="EMBL" id="GHG25494.1"/>
    </source>
</evidence>
<accession>A0ABQ3KIG3</accession>
<dbReference type="RefSeq" id="WP_191313828.1">
    <property type="nucleotide sequence ID" value="NZ_BNAW01000025.1"/>
</dbReference>
<dbReference type="EMBL" id="BNAW01000025">
    <property type="protein sequence ID" value="GHG25494.1"/>
    <property type="molecule type" value="Genomic_DNA"/>
</dbReference>
<name>A0ABQ3KIG3_9PSEU</name>
<keyword evidence="1" id="KW-0472">Membrane</keyword>
<keyword evidence="3" id="KW-1185">Reference proteome</keyword>
<gene>
    <name evidence="2" type="ORF">GCM10017567_50830</name>
</gene>
<comment type="caution">
    <text evidence="2">The sequence shown here is derived from an EMBL/GenBank/DDBJ whole genome shotgun (WGS) entry which is preliminary data.</text>
</comment>
<keyword evidence="1" id="KW-1133">Transmembrane helix</keyword>
<dbReference type="Proteomes" id="UP000649955">
    <property type="component" value="Unassembled WGS sequence"/>
</dbReference>
<proteinExistence type="predicted"/>
<organism evidence="2 3">
    <name type="scientific">Amycolatopsis bullii</name>
    <dbReference type="NCBI Taxonomy" id="941987"/>
    <lineage>
        <taxon>Bacteria</taxon>
        <taxon>Bacillati</taxon>
        <taxon>Actinomycetota</taxon>
        <taxon>Actinomycetes</taxon>
        <taxon>Pseudonocardiales</taxon>
        <taxon>Pseudonocardiaceae</taxon>
        <taxon>Amycolatopsis</taxon>
    </lineage>
</organism>
<keyword evidence="1" id="KW-0812">Transmembrane</keyword>
<sequence length="92" mass="9825">MTTPAAADPGPPLRAWERRRLRGIERGLRASTGSRLLPCLGLDAVALALLAAGIFLALPWLFAACVAGNLAVCVHLQRRSGTDRAKGNPWPR</sequence>
<evidence type="ECO:0000313" key="3">
    <source>
        <dbReference type="Proteomes" id="UP000649955"/>
    </source>
</evidence>
<evidence type="ECO:0000256" key="1">
    <source>
        <dbReference type="SAM" id="Phobius"/>
    </source>
</evidence>
<feature type="transmembrane region" description="Helical" evidence="1">
    <location>
        <begin position="44"/>
        <end position="76"/>
    </location>
</feature>